<dbReference type="Pfam" id="PF05140">
    <property type="entry name" value="ResB"/>
    <property type="match status" value="2"/>
</dbReference>
<keyword evidence="4 6" id="KW-1133">Transmembrane helix</keyword>
<dbReference type="InParanoid" id="D6Z6K1"/>
<proteinExistence type="predicted"/>
<feature type="transmembrane region" description="Helical" evidence="6">
    <location>
        <begin position="12"/>
        <end position="35"/>
    </location>
</feature>
<evidence type="ECO:0000313" key="8">
    <source>
        <dbReference type="EMBL" id="ADH84960.1"/>
    </source>
</evidence>
<sequence>MTKEQNQVWRFFASVKLAITIIFVIAVTSIIGTVIQQGRSHEFYVEEYGPELARLFQVLDFTNMYGSWWFITLLIIFCVNLIVCSIDRLPNAWRMVVLDNLNNTPERLQKMPLKAEFSVKADSPTVAADKIKGLLAGAGWKAQSRDQENGVLLFAQKGAWSRLGAYLVHIGILVIFIGALVGSVFGYKASIMFPEGETVAHVFERKTSEPIPLGFEIHLENFDIKYYPIGMVREFRSDVVINDPELDGPLRTSILVNHPLKHRGLTFYQSSYQPLTEYLVEIQNRETGAKRSFMARPGRQLQWRDEGLIFGVTNTMSDRTGRVHEYEIWFSDQEESPSVFNMRDQQTVTVQRPAGNYSFYIQQRYATGLQVANDPGVWIVYAGCGLMMLGLYACFMVTHRRLWAYVKPADKGGAQLLLCGGSNRNKETFDKRFADLAQRLRQDQSIG</sequence>
<feature type="domain" description="ResB-like" evidence="7">
    <location>
        <begin position="320"/>
        <end position="433"/>
    </location>
</feature>
<dbReference type="PANTHER" id="PTHR31566">
    <property type="entry name" value="CYTOCHROME C BIOGENESIS PROTEIN CCS1, CHLOROPLASTIC"/>
    <property type="match status" value="1"/>
</dbReference>
<evidence type="ECO:0000256" key="2">
    <source>
        <dbReference type="ARBA" id="ARBA00022692"/>
    </source>
</evidence>
<keyword evidence="5 6" id="KW-0472">Membrane</keyword>
<evidence type="ECO:0000259" key="7">
    <source>
        <dbReference type="Pfam" id="PF05140"/>
    </source>
</evidence>
<feature type="domain" description="ResB-like" evidence="7">
    <location>
        <begin position="15"/>
        <end position="289"/>
    </location>
</feature>
<dbReference type="STRING" id="589865.DaAHT2_0249"/>
<dbReference type="OrthoDB" id="9770923at2"/>
<dbReference type="GO" id="GO:0016020">
    <property type="term" value="C:membrane"/>
    <property type="evidence" value="ECO:0007669"/>
    <property type="project" value="UniProtKB-SubCell"/>
</dbReference>
<dbReference type="PANTHER" id="PTHR31566:SF0">
    <property type="entry name" value="CYTOCHROME C BIOGENESIS PROTEIN CCS1, CHLOROPLASTIC"/>
    <property type="match status" value="1"/>
</dbReference>
<evidence type="ECO:0000256" key="1">
    <source>
        <dbReference type="ARBA" id="ARBA00004141"/>
    </source>
</evidence>
<reference evidence="9" key="1">
    <citation type="submission" date="2010-02" db="EMBL/GenBank/DDBJ databases">
        <title>Complete sequence of Desulfurivibrio alkaliphilus AHT2.</title>
        <authorList>
            <consortium name="US DOE Joint Genome Institute"/>
            <person name="Pitluck S."/>
            <person name="Chertkov O."/>
            <person name="Detter J.C."/>
            <person name="Han C."/>
            <person name="Tapia R."/>
            <person name="Larimer F."/>
            <person name="Land M."/>
            <person name="Hauser L."/>
            <person name="Kyrpides N."/>
            <person name="Mikhailova N."/>
            <person name="Sorokin D.Y."/>
            <person name="Muyzer G."/>
            <person name="Woyke T."/>
        </authorList>
    </citation>
    <scope>NUCLEOTIDE SEQUENCE [LARGE SCALE GENOMIC DNA]</scope>
    <source>
        <strain evidence="9">DSM 19089 / UNIQEM U267 / AHT2</strain>
    </source>
</reference>
<keyword evidence="9" id="KW-1185">Reference proteome</keyword>
<comment type="subcellular location">
    <subcellularLocation>
        <location evidence="1">Membrane</location>
        <topology evidence="1">Multi-pass membrane protein</topology>
    </subcellularLocation>
</comment>
<dbReference type="KEGG" id="dak:DaAHT2_0249"/>
<organism evidence="8 9">
    <name type="scientific">Desulfurivibrio alkaliphilus (strain DSM 19089 / UNIQEM U267 / AHT2)</name>
    <dbReference type="NCBI Taxonomy" id="589865"/>
    <lineage>
        <taxon>Bacteria</taxon>
        <taxon>Pseudomonadati</taxon>
        <taxon>Thermodesulfobacteriota</taxon>
        <taxon>Desulfobulbia</taxon>
        <taxon>Desulfobulbales</taxon>
        <taxon>Desulfobulbaceae</taxon>
        <taxon>Desulfurivibrio</taxon>
    </lineage>
</organism>
<dbReference type="HOGENOM" id="CLU_034630_0_0_7"/>
<evidence type="ECO:0000256" key="6">
    <source>
        <dbReference type="SAM" id="Phobius"/>
    </source>
</evidence>
<dbReference type="eggNOG" id="COG1333">
    <property type="taxonomic scope" value="Bacteria"/>
</dbReference>
<feature type="transmembrane region" description="Helical" evidence="6">
    <location>
        <begin position="163"/>
        <end position="187"/>
    </location>
</feature>
<evidence type="ECO:0000256" key="3">
    <source>
        <dbReference type="ARBA" id="ARBA00022748"/>
    </source>
</evidence>
<evidence type="ECO:0000313" key="9">
    <source>
        <dbReference type="Proteomes" id="UP000001508"/>
    </source>
</evidence>
<evidence type="ECO:0000256" key="5">
    <source>
        <dbReference type="ARBA" id="ARBA00023136"/>
    </source>
</evidence>
<dbReference type="InterPro" id="IPR007816">
    <property type="entry name" value="ResB-like_domain"/>
</dbReference>
<name>D6Z6K1_DESAT</name>
<dbReference type="GO" id="GO:0017004">
    <property type="term" value="P:cytochrome complex assembly"/>
    <property type="evidence" value="ECO:0007669"/>
    <property type="project" value="UniProtKB-KW"/>
</dbReference>
<protein>
    <submittedName>
        <fullName evidence="8">ResB family protein</fullName>
    </submittedName>
</protein>
<accession>D6Z6K1</accession>
<dbReference type="InterPro" id="IPR023494">
    <property type="entry name" value="Cyt_c_bgen_Ccs1/CcsB/ResB"/>
</dbReference>
<dbReference type="Proteomes" id="UP000001508">
    <property type="component" value="Chromosome"/>
</dbReference>
<feature type="transmembrane region" description="Helical" evidence="6">
    <location>
        <begin position="68"/>
        <end position="86"/>
    </location>
</feature>
<feature type="transmembrane region" description="Helical" evidence="6">
    <location>
        <begin position="378"/>
        <end position="398"/>
    </location>
</feature>
<keyword evidence="2 6" id="KW-0812">Transmembrane</keyword>
<gene>
    <name evidence="8" type="ordered locus">DaAHT2_0249</name>
</gene>
<dbReference type="RefSeq" id="WP_013162491.1">
    <property type="nucleotide sequence ID" value="NC_014216.1"/>
</dbReference>
<dbReference type="AlphaFoldDB" id="D6Z6K1"/>
<dbReference type="EMBL" id="CP001940">
    <property type="protein sequence ID" value="ADH84960.1"/>
    <property type="molecule type" value="Genomic_DNA"/>
</dbReference>
<keyword evidence="3" id="KW-0201">Cytochrome c-type biogenesis</keyword>
<evidence type="ECO:0000256" key="4">
    <source>
        <dbReference type="ARBA" id="ARBA00022989"/>
    </source>
</evidence>